<sequence>MLKLRQGLIDMKHWAVIKFVLQSIFYFIILFILLYLFGYSGHGQGNFIYNEF</sequence>
<evidence type="ECO:0008006" key="4">
    <source>
        <dbReference type="Google" id="ProtNLM"/>
    </source>
</evidence>
<organism evidence="2 3">
    <name type="scientific">Pseudolactococcus insecticola</name>
    <dbReference type="NCBI Taxonomy" id="2709158"/>
    <lineage>
        <taxon>Bacteria</taxon>
        <taxon>Bacillati</taxon>
        <taxon>Bacillota</taxon>
        <taxon>Bacilli</taxon>
        <taxon>Lactobacillales</taxon>
        <taxon>Streptococcaceae</taxon>
        <taxon>Pseudolactococcus</taxon>
    </lineage>
</organism>
<dbReference type="AlphaFoldDB" id="A0A6A0B7J8"/>
<comment type="caution">
    <text evidence="2">The sequence shown here is derived from an EMBL/GenBank/DDBJ whole genome shotgun (WGS) entry which is preliminary data.</text>
</comment>
<dbReference type="EMBL" id="BLLH01000001">
    <property type="protein sequence ID" value="GFH39757.1"/>
    <property type="molecule type" value="Genomic_DNA"/>
</dbReference>
<feature type="transmembrane region" description="Helical" evidence="1">
    <location>
        <begin position="15"/>
        <end position="37"/>
    </location>
</feature>
<reference evidence="2 3" key="1">
    <citation type="submission" date="2020-02" db="EMBL/GenBank/DDBJ databases">
        <title>Draft genome sequence of Lactococcus sp. Hs20B0-1.</title>
        <authorList>
            <person name="Noda S."/>
            <person name="Yuki M."/>
            <person name="Ohkuma M."/>
        </authorList>
    </citation>
    <scope>NUCLEOTIDE SEQUENCE [LARGE SCALE GENOMIC DNA]</scope>
    <source>
        <strain evidence="2 3">Hs20B0-1</strain>
    </source>
</reference>
<evidence type="ECO:0000256" key="1">
    <source>
        <dbReference type="SAM" id="Phobius"/>
    </source>
</evidence>
<dbReference type="InterPro" id="IPR021008">
    <property type="entry name" value="DltX"/>
</dbReference>
<name>A0A6A0B7J8_9LACT</name>
<protein>
    <recommendedName>
        <fullName evidence="4">D-Ala-teichoic acid biosynthesis protein</fullName>
    </recommendedName>
</protein>
<evidence type="ECO:0000313" key="3">
    <source>
        <dbReference type="Proteomes" id="UP000475928"/>
    </source>
</evidence>
<proteinExistence type="predicted"/>
<keyword evidence="3" id="KW-1185">Reference proteome</keyword>
<keyword evidence="1" id="KW-0812">Transmembrane</keyword>
<keyword evidence="1" id="KW-1133">Transmembrane helix</keyword>
<dbReference type="Pfam" id="PF12459">
    <property type="entry name" value="DltX"/>
    <property type="match status" value="1"/>
</dbReference>
<keyword evidence="1" id="KW-0472">Membrane</keyword>
<accession>A0A6A0B7J8</accession>
<dbReference type="Proteomes" id="UP000475928">
    <property type="component" value="Unassembled WGS sequence"/>
</dbReference>
<evidence type="ECO:0000313" key="2">
    <source>
        <dbReference type="EMBL" id="GFH39757.1"/>
    </source>
</evidence>
<gene>
    <name evidence="2" type="ORF">Hs20B_01550</name>
</gene>
<dbReference type="RefSeq" id="WP_371863824.1">
    <property type="nucleotide sequence ID" value="NZ_BLLH01000001.1"/>
</dbReference>